<dbReference type="SUPFAM" id="SSF89009">
    <property type="entry name" value="GAT-like domain"/>
    <property type="match status" value="1"/>
</dbReference>
<dbReference type="Gene3D" id="1.20.58.160">
    <property type="match status" value="1"/>
</dbReference>
<keyword evidence="6" id="KW-0333">Golgi apparatus</keyword>
<dbReference type="InterPro" id="IPR008942">
    <property type="entry name" value="ENTH_VHS"/>
</dbReference>
<evidence type="ECO:0000313" key="12">
    <source>
        <dbReference type="Proteomes" id="UP001445076"/>
    </source>
</evidence>
<dbReference type="PROSITE" id="PS50180">
    <property type="entry name" value="GAE"/>
    <property type="match status" value="1"/>
</dbReference>
<dbReference type="AlphaFoldDB" id="A0AAW0X0B2"/>
<dbReference type="GO" id="GO:0031267">
    <property type="term" value="F:small GTPase binding"/>
    <property type="evidence" value="ECO:0007669"/>
    <property type="project" value="InterPro"/>
</dbReference>
<dbReference type="GO" id="GO:0035091">
    <property type="term" value="F:phosphatidylinositol binding"/>
    <property type="evidence" value="ECO:0007669"/>
    <property type="project" value="InterPro"/>
</dbReference>
<dbReference type="PANTHER" id="PTHR45905:SF1">
    <property type="entry name" value="GOLGI-LOCALIZED, GAMMA-ADAPTIN EAR CONTAINING, ARF BINDING PROTEIN"/>
    <property type="match status" value="1"/>
</dbReference>
<comment type="subcellular location">
    <subcellularLocation>
        <location evidence="1">Early endosome membrane</location>
        <topology evidence="1">Peripheral membrane protein</topology>
    </subcellularLocation>
    <subcellularLocation>
        <location evidence="2">Golgi apparatus</location>
    </subcellularLocation>
</comment>
<comment type="caution">
    <text evidence="11">The sequence shown here is derived from an EMBL/GenBank/DDBJ whole genome shotgun (WGS) entry which is preliminary data.</text>
</comment>
<dbReference type="Gene3D" id="2.60.40.1230">
    <property type="match status" value="1"/>
</dbReference>
<evidence type="ECO:0000256" key="2">
    <source>
        <dbReference type="ARBA" id="ARBA00004555"/>
    </source>
</evidence>
<protein>
    <recommendedName>
        <fullName evidence="13">ADP-ribosylation factor-binding protein GGA1</fullName>
    </recommendedName>
</protein>
<evidence type="ECO:0000313" key="11">
    <source>
        <dbReference type="EMBL" id="KAK8738028.1"/>
    </source>
</evidence>
<dbReference type="InterPro" id="IPR038425">
    <property type="entry name" value="GAT_sf"/>
</dbReference>
<organism evidence="11 12">
    <name type="scientific">Cherax quadricarinatus</name>
    <name type="common">Australian red claw crayfish</name>
    <dbReference type="NCBI Taxonomy" id="27406"/>
    <lineage>
        <taxon>Eukaryota</taxon>
        <taxon>Metazoa</taxon>
        <taxon>Ecdysozoa</taxon>
        <taxon>Arthropoda</taxon>
        <taxon>Crustacea</taxon>
        <taxon>Multicrustacea</taxon>
        <taxon>Malacostraca</taxon>
        <taxon>Eumalacostraca</taxon>
        <taxon>Eucarida</taxon>
        <taxon>Decapoda</taxon>
        <taxon>Pleocyemata</taxon>
        <taxon>Astacidea</taxon>
        <taxon>Parastacoidea</taxon>
        <taxon>Parastacidae</taxon>
        <taxon>Cherax</taxon>
    </lineage>
</organism>
<dbReference type="GO" id="GO:0005802">
    <property type="term" value="C:trans-Golgi network"/>
    <property type="evidence" value="ECO:0007669"/>
    <property type="project" value="InterPro"/>
</dbReference>
<dbReference type="GO" id="GO:0006886">
    <property type="term" value="P:intracellular protein transport"/>
    <property type="evidence" value="ECO:0007669"/>
    <property type="project" value="InterPro"/>
</dbReference>
<dbReference type="PROSITE" id="PS50909">
    <property type="entry name" value="GAT"/>
    <property type="match status" value="1"/>
</dbReference>
<evidence type="ECO:0000256" key="5">
    <source>
        <dbReference type="ARBA" id="ARBA00022927"/>
    </source>
</evidence>
<dbReference type="GO" id="GO:0043130">
    <property type="term" value="F:ubiquitin binding"/>
    <property type="evidence" value="ECO:0007669"/>
    <property type="project" value="InterPro"/>
</dbReference>
<feature type="region of interest" description="Disordered" evidence="8">
    <location>
        <begin position="484"/>
        <end position="507"/>
    </location>
</feature>
<dbReference type="GO" id="GO:0031901">
    <property type="term" value="C:early endosome membrane"/>
    <property type="evidence" value="ECO:0007669"/>
    <property type="project" value="UniProtKB-SubCell"/>
</dbReference>
<feature type="domain" description="GAE" evidence="9">
    <location>
        <begin position="531"/>
        <end position="650"/>
    </location>
</feature>
<dbReference type="Proteomes" id="UP001445076">
    <property type="component" value="Unassembled WGS sequence"/>
</dbReference>
<keyword evidence="7" id="KW-0472">Membrane</keyword>
<dbReference type="GO" id="GO:0006893">
    <property type="term" value="P:Golgi to plasma membrane transport"/>
    <property type="evidence" value="ECO:0007669"/>
    <property type="project" value="TreeGrafter"/>
</dbReference>
<dbReference type="EMBL" id="JARKIK010000041">
    <property type="protein sequence ID" value="KAK8738028.1"/>
    <property type="molecule type" value="Genomic_DNA"/>
</dbReference>
<dbReference type="InterPro" id="IPR013041">
    <property type="entry name" value="Clathrin_app_Ig-like_sf"/>
</dbReference>
<dbReference type="GO" id="GO:0034394">
    <property type="term" value="P:protein localization to cell surface"/>
    <property type="evidence" value="ECO:0007669"/>
    <property type="project" value="TreeGrafter"/>
</dbReference>
<accession>A0AAW0X0B2</accession>
<dbReference type="Gene3D" id="1.25.40.90">
    <property type="match status" value="1"/>
</dbReference>
<dbReference type="PANTHER" id="PTHR45905">
    <property type="entry name" value="GOLGI-LOCALIZED, GAMMA-ADAPTIN EAR CONTAINING, ARF BINDING PROTEIN"/>
    <property type="match status" value="1"/>
</dbReference>
<evidence type="ECO:0000256" key="8">
    <source>
        <dbReference type="SAM" id="MobiDB-lite"/>
    </source>
</evidence>
<gene>
    <name evidence="11" type="ORF">OTU49_004358</name>
</gene>
<evidence type="ECO:0000256" key="6">
    <source>
        <dbReference type="ARBA" id="ARBA00023034"/>
    </source>
</evidence>
<dbReference type="Pfam" id="PF03127">
    <property type="entry name" value="GAT"/>
    <property type="match status" value="1"/>
</dbReference>
<feature type="domain" description="GAT" evidence="10">
    <location>
        <begin position="61"/>
        <end position="188"/>
    </location>
</feature>
<sequence length="651" mass="70713">MVKTKVVELLYTWTIDLKAEPKILEAYNMLKKQGVVKDDPQYIGAPTVPEPRSRANAVFEDEEKSRLLQRLLQSKNPEDLHKANALIKSMVKEDERRMERTSRRIVEVETAVNNVGVLDDMLSRHQESPASQADLDLMLELHSSCSTLRSNLYRLVSEMDDKEEGIGDLLKANDELSRVMGRYKLIVEGTKVDTQGTEVDGQQQVGKNDAGSQKDAEILLDLSTPEDVPSNQGIATLVNQDLHDIGLDGLSLGQTNKTSADESVLENNTSLLDDLGGIFSASAITEASSALQLAPPLHTAMAPTLIPQTSTSLDNTRLDVQPRERTDPLEDLTALGTSLIKQNLPTNTQIQVQFKPLEKLSMNQLKQQQQNVNLATASLNSSANLLHSKTSPAGMLGTSQFPSSVPITTGASNSHASKNSVDSLLNLDLLSGEISGSLVTDGTKTTHSTVDEVNPLQGSNLLDSHNGSLLEAPSLNTKQEIANNSKKLSQESIKSVGDSTKRRTSSTSNAQFMEVKHMNDIKVTLDMIKPGRQGSVNVLESNDVSVTLHFTENQPREDVSVVVVSTVSNNSQSISNYVLQAVVPKGCKVRLQPPSSTELAAYSPFLPPPAITQIMLIANPNKLNVSLKIMLSYSLDDDPVTEMGEVASLPL</sequence>
<dbReference type="InterPro" id="IPR004152">
    <property type="entry name" value="GAT_dom"/>
</dbReference>
<dbReference type="InterPro" id="IPR041198">
    <property type="entry name" value="GGA_N-GAT"/>
</dbReference>
<evidence type="ECO:0000256" key="4">
    <source>
        <dbReference type="ARBA" id="ARBA00022753"/>
    </source>
</evidence>
<feature type="compositionally biased region" description="Polar residues" evidence="8">
    <location>
        <begin position="484"/>
        <end position="493"/>
    </location>
</feature>
<evidence type="ECO:0000256" key="1">
    <source>
        <dbReference type="ARBA" id="ARBA00004220"/>
    </source>
</evidence>
<keyword evidence="5" id="KW-0653">Protein transport</keyword>
<proteinExistence type="predicted"/>
<dbReference type="SMART" id="SM00809">
    <property type="entry name" value="Alpha_adaptinC2"/>
    <property type="match status" value="1"/>
</dbReference>
<dbReference type="InterPro" id="IPR008153">
    <property type="entry name" value="GAE_dom"/>
</dbReference>
<dbReference type="Gene3D" id="1.20.5.170">
    <property type="match status" value="1"/>
</dbReference>
<dbReference type="SUPFAM" id="SSF49348">
    <property type="entry name" value="Clathrin adaptor appendage domain"/>
    <property type="match status" value="1"/>
</dbReference>
<name>A0AAW0X0B2_CHEQU</name>
<dbReference type="InterPro" id="IPR008152">
    <property type="entry name" value="Clathrin_a/b/g-adaptin_app_Ig"/>
</dbReference>
<reference evidence="11 12" key="1">
    <citation type="journal article" date="2024" name="BMC Genomics">
        <title>Genome assembly of redclaw crayfish (Cherax quadricarinatus) provides insights into its immune adaptation and hypoxia tolerance.</title>
        <authorList>
            <person name="Liu Z."/>
            <person name="Zheng J."/>
            <person name="Li H."/>
            <person name="Fang K."/>
            <person name="Wang S."/>
            <person name="He J."/>
            <person name="Zhou D."/>
            <person name="Weng S."/>
            <person name="Chi M."/>
            <person name="Gu Z."/>
            <person name="He J."/>
            <person name="Li F."/>
            <person name="Wang M."/>
        </authorList>
    </citation>
    <scope>NUCLEOTIDE SEQUENCE [LARGE SCALE GENOMIC DNA]</scope>
    <source>
        <strain evidence="11">ZL_2023a</strain>
    </source>
</reference>
<keyword evidence="12" id="KW-1185">Reference proteome</keyword>
<dbReference type="Pfam" id="PF18308">
    <property type="entry name" value="GGA_N-GAT"/>
    <property type="match status" value="1"/>
</dbReference>
<dbReference type="InterPro" id="IPR027422">
    <property type="entry name" value="GGA1-3"/>
</dbReference>
<keyword evidence="3" id="KW-0813">Transport</keyword>
<keyword evidence="4" id="KW-0967">Endosome</keyword>
<evidence type="ECO:0000259" key="9">
    <source>
        <dbReference type="PROSITE" id="PS50180"/>
    </source>
</evidence>
<evidence type="ECO:0000256" key="7">
    <source>
        <dbReference type="ARBA" id="ARBA00023136"/>
    </source>
</evidence>
<evidence type="ECO:0008006" key="13">
    <source>
        <dbReference type="Google" id="ProtNLM"/>
    </source>
</evidence>
<dbReference type="CDD" id="cd14234">
    <property type="entry name" value="GAT_GGA_meta"/>
    <property type="match status" value="1"/>
</dbReference>
<evidence type="ECO:0000256" key="3">
    <source>
        <dbReference type="ARBA" id="ARBA00022448"/>
    </source>
</evidence>
<evidence type="ECO:0000259" key="10">
    <source>
        <dbReference type="PROSITE" id="PS50909"/>
    </source>
</evidence>
<dbReference type="Pfam" id="PF02883">
    <property type="entry name" value="Alpha_adaptinC2"/>
    <property type="match status" value="1"/>
</dbReference>